<comment type="caution">
    <text evidence="1">The sequence shown here is derived from an EMBL/GenBank/DDBJ whole genome shotgun (WGS) entry which is preliminary data.</text>
</comment>
<dbReference type="Pfam" id="PF05159">
    <property type="entry name" value="Capsule_synth"/>
    <property type="match status" value="1"/>
</dbReference>
<evidence type="ECO:0000313" key="2">
    <source>
        <dbReference type="Proteomes" id="UP000740329"/>
    </source>
</evidence>
<dbReference type="InterPro" id="IPR043148">
    <property type="entry name" value="TagF_C"/>
</dbReference>
<protein>
    <submittedName>
        <fullName evidence="1">CDP-glycerol glycerophosphotransferase (TagB/SpsB family)</fullName>
    </submittedName>
</protein>
<dbReference type="RefSeq" id="WP_209590909.1">
    <property type="nucleotide sequence ID" value="NZ_JAGGMV010000002.1"/>
</dbReference>
<accession>A0A8J7RDT6</accession>
<proteinExistence type="predicted"/>
<dbReference type="InterPro" id="IPR007833">
    <property type="entry name" value="Capsule_polysaccharide_synth"/>
</dbReference>
<evidence type="ECO:0000313" key="1">
    <source>
        <dbReference type="EMBL" id="MBP2201422.1"/>
    </source>
</evidence>
<organism evidence="1 2">
    <name type="scientific">Methanococcus voltae</name>
    <dbReference type="NCBI Taxonomy" id="2188"/>
    <lineage>
        <taxon>Archaea</taxon>
        <taxon>Methanobacteriati</taxon>
        <taxon>Methanobacteriota</taxon>
        <taxon>Methanomada group</taxon>
        <taxon>Methanococci</taxon>
        <taxon>Methanococcales</taxon>
        <taxon>Methanococcaceae</taxon>
        <taxon>Methanococcus</taxon>
    </lineage>
</organism>
<dbReference type="GO" id="GO:0000271">
    <property type="term" value="P:polysaccharide biosynthetic process"/>
    <property type="evidence" value="ECO:0007669"/>
    <property type="project" value="InterPro"/>
</dbReference>
<reference evidence="1" key="1">
    <citation type="submission" date="2021-03" db="EMBL/GenBank/DDBJ databases">
        <title>Genomic Encyclopedia of Type Strains, Phase IV (KMG-V): Genome sequencing to study the core and pangenomes of soil and plant-associated prokaryotes.</title>
        <authorList>
            <person name="Whitman W."/>
        </authorList>
    </citation>
    <scope>NUCLEOTIDE SEQUENCE</scope>
    <source>
        <strain evidence="1">C4</strain>
    </source>
</reference>
<dbReference type="GO" id="GO:0015774">
    <property type="term" value="P:polysaccharide transport"/>
    <property type="evidence" value="ECO:0007669"/>
    <property type="project" value="InterPro"/>
</dbReference>
<sequence>MRFEIFRNLKLRSFLKTVRASIVPIINLKKVENCEILFDIPDVFTTNKKRKYEYYDSIIKPLSKDKTVSEIISVYNKPLLFAQKPLKYIYIEKFFKLKHLSKIKKIAKRPEFQALEKHSKINNIYDIVLYYTIYYEAFKKIKPKKVVIMNSPLGITYAMHLAAKDLNITSIEIQHGIIHKNHPAYIIPERYRSTYTLPNYLLSYGTYEKKLITNNSIWGENQVIPIGCSRYDFLANYKVDENKLRKKYDISEDKKILFWATNSFDPITYNNGEREQSADEIFSTIKNNDDWHLIIKFHPNEDYNSSFKFYEHYKNKYDLENCTILGFEEINTYDCIAISDCFISRGSTVGMEAILMNKPVVNIELIESWDLSMFKELNSSLIINKKGDLENFLNLINTEEYLNKFKRDRENYLQLHFNNFGTATEKIVEFIKNC</sequence>
<dbReference type="EMBL" id="JAGGMV010000002">
    <property type="protein sequence ID" value="MBP2201422.1"/>
    <property type="molecule type" value="Genomic_DNA"/>
</dbReference>
<gene>
    <name evidence="1" type="ORF">J3E07_000834</name>
</gene>
<dbReference type="SUPFAM" id="SSF53756">
    <property type="entry name" value="UDP-Glycosyltransferase/glycogen phosphorylase"/>
    <property type="match status" value="1"/>
</dbReference>
<dbReference type="Proteomes" id="UP000740329">
    <property type="component" value="Unassembled WGS sequence"/>
</dbReference>
<name>A0A8J7RDT6_METVO</name>
<dbReference type="Gene3D" id="3.40.50.12580">
    <property type="match status" value="1"/>
</dbReference>
<dbReference type="AlphaFoldDB" id="A0A8J7RDT6"/>